<organism evidence="3 4">
    <name type="scientific">Dactylonectria macrodidyma</name>
    <dbReference type="NCBI Taxonomy" id="307937"/>
    <lineage>
        <taxon>Eukaryota</taxon>
        <taxon>Fungi</taxon>
        <taxon>Dikarya</taxon>
        <taxon>Ascomycota</taxon>
        <taxon>Pezizomycotina</taxon>
        <taxon>Sordariomycetes</taxon>
        <taxon>Hypocreomycetidae</taxon>
        <taxon>Hypocreales</taxon>
        <taxon>Nectriaceae</taxon>
        <taxon>Dactylonectria</taxon>
    </lineage>
</organism>
<evidence type="ECO:0000256" key="1">
    <source>
        <dbReference type="SAM" id="MobiDB-lite"/>
    </source>
</evidence>
<protein>
    <submittedName>
        <fullName evidence="3">Uncharacterized protein</fullName>
    </submittedName>
</protein>
<feature type="region of interest" description="Disordered" evidence="1">
    <location>
        <begin position="254"/>
        <end position="274"/>
    </location>
</feature>
<keyword evidence="4" id="KW-1185">Reference proteome</keyword>
<evidence type="ECO:0000313" key="4">
    <source>
        <dbReference type="Proteomes" id="UP000738349"/>
    </source>
</evidence>
<name>A0A9P9D2W7_9HYPO</name>
<feature type="region of interest" description="Disordered" evidence="1">
    <location>
        <begin position="1"/>
        <end position="23"/>
    </location>
</feature>
<comment type="caution">
    <text evidence="3">The sequence shown here is derived from an EMBL/GenBank/DDBJ whole genome shotgun (WGS) entry which is preliminary data.</text>
</comment>
<reference evidence="3" key="1">
    <citation type="journal article" date="2021" name="Nat. Commun.">
        <title>Genetic determinants of endophytism in the Arabidopsis root mycobiome.</title>
        <authorList>
            <person name="Mesny F."/>
            <person name="Miyauchi S."/>
            <person name="Thiergart T."/>
            <person name="Pickel B."/>
            <person name="Atanasova L."/>
            <person name="Karlsson M."/>
            <person name="Huettel B."/>
            <person name="Barry K.W."/>
            <person name="Haridas S."/>
            <person name="Chen C."/>
            <person name="Bauer D."/>
            <person name="Andreopoulos W."/>
            <person name="Pangilinan J."/>
            <person name="LaButti K."/>
            <person name="Riley R."/>
            <person name="Lipzen A."/>
            <person name="Clum A."/>
            <person name="Drula E."/>
            <person name="Henrissat B."/>
            <person name="Kohler A."/>
            <person name="Grigoriev I.V."/>
            <person name="Martin F.M."/>
            <person name="Hacquard S."/>
        </authorList>
    </citation>
    <scope>NUCLEOTIDE SEQUENCE</scope>
    <source>
        <strain evidence="3">MPI-CAGE-AT-0147</strain>
    </source>
</reference>
<dbReference type="EMBL" id="JAGMUV010000040">
    <property type="protein sequence ID" value="KAH7111623.1"/>
    <property type="molecule type" value="Genomic_DNA"/>
</dbReference>
<feature type="transmembrane region" description="Helical" evidence="2">
    <location>
        <begin position="213"/>
        <end position="233"/>
    </location>
</feature>
<proteinExistence type="predicted"/>
<keyword evidence="2" id="KW-0472">Membrane</keyword>
<feature type="transmembrane region" description="Helical" evidence="2">
    <location>
        <begin position="38"/>
        <end position="60"/>
    </location>
</feature>
<feature type="transmembrane region" description="Helical" evidence="2">
    <location>
        <begin position="146"/>
        <end position="166"/>
    </location>
</feature>
<dbReference type="AlphaFoldDB" id="A0A9P9D2W7"/>
<keyword evidence="2" id="KW-0812">Transmembrane</keyword>
<dbReference type="OrthoDB" id="5113131at2759"/>
<keyword evidence="2" id="KW-1133">Transmembrane helix</keyword>
<dbReference type="Proteomes" id="UP000738349">
    <property type="component" value="Unassembled WGS sequence"/>
</dbReference>
<gene>
    <name evidence="3" type="ORF">EDB81DRAFT_768536</name>
</gene>
<evidence type="ECO:0000313" key="3">
    <source>
        <dbReference type="EMBL" id="KAH7111623.1"/>
    </source>
</evidence>
<accession>A0A9P9D2W7</accession>
<sequence length="274" mass="31545">MNEQGPNRTECDPLIPREQPEQKEKHSSIVSRLLRDPWFTIAALLNIVCVFISVISPLLVKQLDLGGRGWGFYSLGVTIAIGRVQEILCSLLSITIEPYVTVALSCETDLEKRRSIRKSDSVSIITKGSSKITGDFLLILTLEMPLLVKVMLIIACFALISMYMYWARDVNEKAQTWKRHRDDTVENRPTHVEDIDTGSTTKWKKYLTNRETLRHVFAVATLTVVFTFVCIFLKEDDMLYWASTECEEYMEEHAGRAPDSSDQWPTEENQKWRY</sequence>
<evidence type="ECO:0000256" key="2">
    <source>
        <dbReference type="SAM" id="Phobius"/>
    </source>
</evidence>